<evidence type="ECO:0000313" key="3">
    <source>
        <dbReference type="EMBL" id="RYC01072.1"/>
    </source>
</evidence>
<proteinExistence type="predicted"/>
<evidence type="ECO:0000259" key="2">
    <source>
        <dbReference type="PROSITE" id="PS50234"/>
    </source>
</evidence>
<keyword evidence="1" id="KW-1133">Transmembrane helix</keyword>
<organism evidence="3 4">
    <name type="scientific">Nocardioides ganghwensis</name>
    <dbReference type="NCBI Taxonomy" id="252230"/>
    <lineage>
        <taxon>Bacteria</taxon>
        <taxon>Bacillati</taxon>
        <taxon>Actinomycetota</taxon>
        <taxon>Actinomycetes</taxon>
        <taxon>Propionibacteriales</taxon>
        <taxon>Nocardioidaceae</taxon>
        <taxon>Nocardioides</taxon>
    </lineage>
</organism>
<gene>
    <name evidence="3" type="ORF">EUA07_11805</name>
</gene>
<feature type="domain" description="VWFA" evidence="2">
    <location>
        <begin position="340"/>
        <end position="536"/>
    </location>
</feature>
<dbReference type="RefSeq" id="WP_129455372.1">
    <property type="nucleotide sequence ID" value="NZ_JACXYX010000006.1"/>
</dbReference>
<comment type="caution">
    <text evidence="3">The sequence shown here is derived from an EMBL/GenBank/DDBJ whole genome shotgun (WGS) entry which is preliminary data.</text>
</comment>
<dbReference type="Gene3D" id="3.40.50.410">
    <property type="entry name" value="von Willebrand factor, type A domain"/>
    <property type="match status" value="1"/>
</dbReference>
<dbReference type="InterPro" id="IPR036465">
    <property type="entry name" value="vWFA_dom_sf"/>
</dbReference>
<keyword evidence="4" id="KW-1185">Reference proteome</keyword>
<evidence type="ECO:0000313" key="4">
    <source>
        <dbReference type="Proteomes" id="UP000293291"/>
    </source>
</evidence>
<name>A0A4Q2SAR4_9ACTN</name>
<sequence length="539" mass="57635">MSTADEYDRDLPPRVLLAVGIVLLLLTGLVIGGGVAYLLWASPDETEQASDGCTRYRSVDITVAAEMYDVVVDAVDDVAPACTSIEPTVRSGAEVALGVSTGRALPDIWIPESRIWLGRARLGDEARVRVLAPSVARTPVLLVGGSRARRFATWGDAEASGLVTVPDPEVSTVGALALVAPLAEARLSGRTPAEAQQMVVPFAQTYGARRARGADEQVWPTMFRPLSPRLVVTTEQELTLTEDGRRMRDLTPEVGAPVLDFPLVVSEDAAPGAREVALRLLDHLVGEDGARALVEQGLRPARGASSAATRSDVSAYLPTPTPKTVVTAVQSWKTLAVPSAILAVVDASGSMDFDAGTGTRMDLLADAALIGLSFLPDHARVGLWIFSIDKGGPGQDWRVLEPIRRLDDLRFGRTQRYALRERADEMPGLTDGGTGLYDTALAAYREALRSYRRNYSNAVVLMTDGRNEDAGSIGLDQLLARLRELRDPDRPVRIVGIAIGEDADLGALERMAGVTGGDAYLAARPEDILGVFARAVLSR</sequence>
<dbReference type="OrthoDB" id="5621159at2"/>
<evidence type="ECO:0000256" key="1">
    <source>
        <dbReference type="SAM" id="Phobius"/>
    </source>
</evidence>
<dbReference type="SUPFAM" id="SSF53300">
    <property type="entry name" value="vWA-like"/>
    <property type="match status" value="1"/>
</dbReference>
<dbReference type="InterPro" id="IPR002035">
    <property type="entry name" value="VWF_A"/>
</dbReference>
<dbReference type="Pfam" id="PF00092">
    <property type="entry name" value="VWA"/>
    <property type="match status" value="1"/>
</dbReference>
<dbReference type="SMART" id="SM00327">
    <property type="entry name" value="VWA"/>
    <property type="match status" value="1"/>
</dbReference>
<protein>
    <submittedName>
        <fullName evidence="3">VWA domain-containing protein</fullName>
    </submittedName>
</protein>
<keyword evidence="1" id="KW-0472">Membrane</keyword>
<dbReference type="AlphaFoldDB" id="A0A4Q2SAR4"/>
<accession>A0A4Q2SAR4</accession>
<dbReference type="EMBL" id="SDWU01000012">
    <property type="protein sequence ID" value="RYC01072.1"/>
    <property type="molecule type" value="Genomic_DNA"/>
</dbReference>
<dbReference type="Proteomes" id="UP000293291">
    <property type="component" value="Unassembled WGS sequence"/>
</dbReference>
<feature type="transmembrane region" description="Helical" evidence="1">
    <location>
        <begin position="15"/>
        <end position="40"/>
    </location>
</feature>
<reference evidence="3 4" key="1">
    <citation type="submission" date="2019-01" db="EMBL/GenBank/DDBJ databases">
        <title>Novel species of Nocardioides.</title>
        <authorList>
            <person name="Liu Q."/>
            <person name="Xin Y.-H."/>
        </authorList>
    </citation>
    <scope>NUCLEOTIDE SEQUENCE [LARGE SCALE GENOMIC DNA]</scope>
    <source>
        <strain evidence="3 4">CGMCC 4.6875</strain>
    </source>
</reference>
<keyword evidence="1" id="KW-0812">Transmembrane</keyword>
<dbReference type="PROSITE" id="PS50234">
    <property type="entry name" value="VWFA"/>
    <property type="match status" value="1"/>
</dbReference>